<feature type="compositionally biased region" description="Pro residues" evidence="1">
    <location>
        <begin position="81"/>
        <end position="90"/>
    </location>
</feature>
<accession>A0ABU9C5H6</accession>
<dbReference type="RefSeq" id="WP_341399420.1">
    <property type="nucleotide sequence ID" value="NZ_JBBUTI010000007.1"/>
</dbReference>
<dbReference type="EMBL" id="JBBUTI010000007">
    <property type="protein sequence ID" value="MEK8047124.1"/>
    <property type="molecule type" value="Genomic_DNA"/>
</dbReference>
<feature type="compositionally biased region" description="Low complexity" evidence="1">
    <location>
        <begin position="63"/>
        <end position="80"/>
    </location>
</feature>
<feature type="compositionally biased region" description="Basic and acidic residues" evidence="1">
    <location>
        <begin position="91"/>
        <end position="143"/>
    </location>
</feature>
<feature type="region of interest" description="Disordered" evidence="1">
    <location>
        <begin position="55"/>
        <end position="143"/>
    </location>
</feature>
<evidence type="ECO:0000313" key="2">
    <source>
        <dbReference type="EMBL" id="MEK8047124.1"/>
    </source>
</evidence>
<organism evidence="2 3">
    <name type="scientific">Ideonella margarita</name>
    <dbReference type="NCBI Taxonomy" id="2984191"/>
    <lineage>
        <taxon>Bacteria</taxon>
        <taxon>Pseudomonadati</taxon>
        <taxon>Pseudomonadota</taxon>
        <taxon>Betaproteobacteria</taxon>
        <taxon>Burkholderiales</taxon>
        <taxon>Sphaerotilaceae</taxon>
        <taxon>Ideonella</taxon>
    </lineage>
</organism>
<dbReference type="Proteomes" id="UP001379945">
    <property type="component" value="Unassembled WGS sequence"/>
</dbReference>
<gene>
    <name evidence="2" type="ORF">AACH00_12245</name>
</gene>
<keyword evidence="3" id="KW-1185">Reference proteome</keyword>
<protein>
    <recommendedName>
        <fullName evidence="4">DUF4124 domain-containing protein</fullName>
    </recommendedName>
</protein>
<reference evidence="2 3" key="1">
    <citation type="submission" date="2024-04" db="EMBL/GenBank/DDBJ databases">
        <title>Novel species of the genus Ideonella isolated from streams.</title>
        <authorList>
            <person name="Lu H."/>
        </authorList>
    </citation>
    <scope>NUCLEOTIDE SEQUENCE [LARGE SCALE GENOMIC DNA]</scope>
    <source>
        <strain evidence="2 3">LYT19W</strain>
    </source>
</reference>
<name>A0ABU9C5H6_9BURK</name>
<evidence type="ECO:0008006" key="4">
    <source>
        <dbReference type="Google" id="ProtNLM"/>
    </source>
</evidence>
<proteinExistence type="predicted"/>
<evidence type="ECO:0000313" key="3">
    <source>
        <dbReference type="Proteomes" id="UP001379945"/>
    </source>
</evidence>
<sequence length="176" mass="19114">MKLTLSSLISRTLGRTLLVAPVLTVLPALAQAPSVYYICPGNVFTNTIGAKEAEQRGCKARETQQPTTVPGTKPKPSTSPSTPPASGPRPPDARVDAAEQRGRDTDARRILEAELRKEEAALEAAKREYNNGEPERRGDERNAQKYLDRVAELKAAVTRKEADVAAIKREIQKLGG</sequence>
<comment type="caution">
    <text evidence="2">The sequence shown here is derived from an EMBL/GenBank/DDBJ whole genome shotgun (WGS) entry which is preliminary data.</text>
</comment>
<evidence type="ECO:0000256" key="1">
    <source>
        <dbReference type="SAM" id="MobiDB-lite"/>
    </source>
</evidence>